<accession>A0AAP5Q7T5</accession>
<dbReference type="RefSeq" id="WP_146153315.1">
    <property type="nucleotide sequence ID" value="NZ_JANSLM010000004.1"/>
</dbReference>
<feature type="region of interest" description="Disordered" evidence="1">
    <location>
        <begin position="118"/>
        <end position="197"/>
    </location>
</feature>
<keyword evidence="2" id="KW-0732">Signal</keyword>
<feature type="compositionally biased region" description="Low complexity" evidence="1">
    <location>
        <begin position="169"/>
        <end position="180"/>
    </location>
</feature>
<evidence type="ECO:0000256" key="2">
    <source>
        <dbReference type="SAM" id="SignalP"/>
    </source>
</evidence>
<feature type="signal peptide" evidence="2">
    <location>
        <begin position="1"/>
        <end position="21"/>
    </location>
</feature>
<name>A0AAP5Q7T5_9BURK</name>
<evidence type="ECO:0000313" key="4">
    <source>
        <dbReference type="Proteomes" id="UP001246473"/>
    </source>
</evidence>
<reference evidence="3" key="1">
    <citation type="submission" date="2022-08" db="EMBL/GenBank/DDBJ databases">
        <authorList>
            <person name="Kim S.-J."/>
        </authorList>
    </citation>
    <scope>NUCLEOTIDE SEQUENCE</scope>
    <source>
        <strain evidence="3">KJ</strain>
    </source>
</reference>
<comment type="caution">
    <text evidence="3">The sequence shown here is derived from an EMBL/GenBank/DDBJ whole genome shotgun (WGS) entry which is preliminary data.</text>
</comment>
<dbReference type="AlphaFoldDB" id="A0AAP5Q7T5"/>
<proteinExistence type="predicted"/>
<feature type="chain" id="PRO_5042948211" description="DUF4148 domain-containing protein" evidence="2">
    <location>
        <begin position="22"/>
        <end position="197"/>
    </location>
</feature>
<organism evidence="3 4">
    <name type="scientific">Paraburkholderia fungorum</name>
    <dbReference type="NCBI Taxonomy" id="134537"/>
    <lineage>
        <taxon>Bacteria</taxon>
        <taxon>Pseudomonadati</taxon>
        <taxon>Pseudomonadota</taxon>
        <taxon>Betaproteobacteria</taxon>
        <taxon>Burkholderiales</taxon>
        <taxon>Burkholderiaceae</taxon>
        <taxon>Paraburkholderia</taxon>
    </lineage>
</organism>
<protein>
    <recommendedName>
        <fullName evidence="5">DUF4148 domain-containing protein</fullName>
    </recommendedName>
</protein>
<evidence type="ECO:0000256" key="1">
    <source>
        <dbReference type="SAM" id="MobiDB-lite"/>
    </source>
</evidence>
<dbReference type="EMBL" id="JANSLM010000004">
    <property type="protein sequence ID" value="MDT8838254.1"/>
    <property type="molecule type" value="Genomic_DNA"/>
</dbReference>
<evidence type="ECO:0008006" key="5">
    <source>
        <dbReference type="Google" id="ProtNLM"/>
    </source>
</evidence>
<dbReference type="Proteomes" id="UP001246473">
    <property type="component" value="Unassembled WGS sequence"/>
</dbReference>
<evidence type="ECO:0000313" key="3">
    <source>
        <dbReference type="EMBL" id="MDT8838254.1"/>
    </source>
</evidence>
<gene>
    <name evidence="3" type="ORF">ParKJ_12600</name>
</gene>
<sequence length="197" mass="20531">MSRSLLLFVAGCFVNSSVCYAGEFGNSSLLPLGGQLQSEESQDPIPLLKDPYASLLEEQDPYRHAARKAIALVKGERAKQYMGNLVSAKTTIAARMGSSGAGIDGGTSAISVGGMGMNMSGMDATQDGSSKMSNEDSLDGGRKPAERRQRKGLTTDADRDDDVTAPKNPASAAPCVPPACRSEGTSALSKLMPLQGE</sequence>